<gene>
    <name evidence="2" type="ORF">EHS24_007568</name>
</gene>
<protein>
    <submittedName>
        <fullName evidence="2">Uncharacterized protein</fullName>
    </submittedName>
</protein>
<evidence type="ECO:0000256" key="1">
    <source>
        <dbReference type="SAM" id="MobiDB-lite"/>
    </source>
</evidence>
<dbReference type="Proteomes" id="UP000279236">
    <property type="component" value="Unassembled WGS sequence"/>
</dbReference>
<name>A0A427XUQ2_9TREE</name>
<evidence type="ECO:0000313" key="2">
    <source>
        <dbReference type="EMBL" id="RSH82584.1"/>
    </source>
</evidence>
<dbReference type="EMBL" id="RSCE01000005">
    <property type="protein sequence ID" value="RSH82584.1"/>
    <property type="molecule type" value="Genomic_DNA"/>
</dbReference>
<organism evidence="2 3">
    <name type="scientific">Apiotrichum porosum</name>
    <dbReference type="NCBI Taxonomy" id="105984"/>
    <lineage>
        <taxon>Eukaryota</taxon>
        <taxon>Fungi</taxon>
        <taxon>Dikarya</taxon>
        <taxon>Basidiomycota</taxon>
        <taxon>Agaricomycotina</taxon>
        <taxon>Tremellomycetes</taxon>
        <taxon>Trichosporonales</taxon>
        <taxon>Trichosporonaceae</taxon>
        <taxon>Apiotrichum</taxon>
    </lineage>
</organism>
<dbReference type="GeneID" id="39592111"/>
<evidence type="ECO:0000313" key="3">
    <source>
        <dbReference type="Proteomes" id="UP000279236"/>
    </source>
</evidence>
<comment type="caution">
    <text evidence="2">The sequence shown here is derived from an EMBL/GenBank/DDBJ whole genome shotgun (WGS) entry which is preliminary data.</text>
</comment>
<dbReference type="RefSeq" id="XP_028476816.1">
    <property type="nucleotide sequence ID" value="XM_028622923.1"/>
</dbReference>
<sequence length="217" mass="23669">MPTPSRQWIKKKQARSNVRKSLLVESIAKDPTLMPEDNHTGFTTIEYSPEPSPEPASPAPAAMGQSMISIVEELIASAVRPMEQRFVNAEGKISRRVDRIERIERIEARDSHVAEAAIKPVVDRLTALETRSLQLTPALVDVINNAVAARTASLVDRIEGYEARDAHVAEAAIKPLLDRLTALETKSTNGITNNVNFIASPSMGQHTASTAALTRSL</sequence>
<dbReference type="AlphaFoldDB" id="A0A427XUQ2"/>
<proteinExistence type="predicted"/>
<reference evidence="2 3" key="1">
    <citation type="submission" date="2018-11" db="EMBL/GenBank/DDBJ databases">
        <title>Genome sequence of Apiotrichum porosum DSM 27194.</title>
        <authorList>
            <person name="Aliyu H."/>
            <person name="Gorte O."/>
            <person name="Ochsenreither K."/>
        </authorList>
    </citation>
    <scope>NUCLEOTIDE SEQUENCE [LARGE SCALE GENOMIC DNA]</scope>
    <source>
        <strain evidence="2 3">DSM 27194</strain>
    </source>
</reference>
<accession>A0A427XUQ2</accession>
<feature type="region of interest" description="Disordered" evidence="1">
    <location>
        <begin position="29"/>
        <end position="61"/>
    </location>
</feature>
<keyword evidence="3" id="KW-1185">Reference proteome</keyword>